<accession>A0A135SCE3</accession>
<comment type="pathway">
    <text evidence="1">Mycotoxin biosynthesis.</text>
</comment>
<dbReference type="EMBL" id="JEMN01001564">
    <property type="protein sequence ID" value="KXH33427.1"/>
    <property type="molecule type" value="Genomic_DNA"/>
</dbReference>
<comment type="caution">
    <text evidence="5">The sequence shown here is derived from an EMBL/GenBank/DDBJ whole genome shotgun (WGS) entry which is preliminary data.</text>
</comment>
<gene>
    <name evidence="5" type="ORF">CNYM01_05063</name>
</gene>
<keyword evidence="6" id="KW-1185">Reference proteome</keyword>
<dbReference type="Pfam" id="PF11807">
    <property type="entry name" value="UstYa"/>
    <property type="match status" value="1"/>
</dbReference>
<protein>
    <submittedName>
        <fullName evidence="5">Uncharacterized protein</fullName>
    </submittedName>
</protein>
<evidence type="ECO:0000256" key="2">
    <source>
        <dbReference type="ARBA" id="ARBA00023002"/>
    </source>
</evidence>
<keyword evidence="2" id="KW-0560">Oxidoreductase</keyword>
<organism evidence="5 6">
    <name type="scientific">Colletotrichum nymphaeae SA-01</name>
    <dbReference type="NCBI Taxonomy" id="1460502"/>
    <lineage>
        <taxon>Eukaryota</taxon>
        <taxon>Fungi</taxon>
        <taxon>Dikarya</taxon>
        <taxon>Ascomycota</taxon>
        <taxon>Pezizomycotina</taxon>
        <taxon>Sordariomycetes</taxon>
        <taxon>Hypocreomycetidae</taxon>
        <taxon>Glomerellales</taxon>
        <taxon>Glomerellaceae</taxon>
        <taxon>Colletotrichum</taxon>
        <taxon>Colletotrichum acutatum species complex</taxon>
    </lineage>
</organism>
<feature type="chain" id="PRO_5007802159" evidence="4">
    <location>
        <begin position="21"/>
        <end position="458"/>
    </location>
</feature>
<reference evidence="5 6" key="1">
    <citation type="submission" date="2014-02" db="EMBL/GenBank/DDBJ databases">
        <title>The genome sequence of Colletotrichum nymphaeae SA-01.</title>
        <authorList>
            <person name="Baroncelli R."/>
            <person name="Thon M.R."/>
        </authorList>
    </citation>
    <scope>NUCLEOTIDE SEQUENCE [LARGE SCALE GENOMIC DNA]</scope>
    <source>
        <strain evidence="5 6">SA-01</strain>
    </source>
</reference>
<dbReference type="PANTHER" id="PTHR33365:SF11">
    <property type="entry name" value="TAT PATHWAY SIGNAL SEQUENCE"/>
    <property type="match status" value="1"/>
</dbReference>
<evidence type="ECO:0000313" key="6">
    <source>
        <dbReference type="Proteomes" id="UP000070054"/>
    </source>
</evidence>
<dbReference type="PANTHER" id="PTHR33365">
    <property type="entry name" value="YALI0B05434P"/>
    <property type="match status" value="1"/>
</dbReference>
<evidence type="ECO:0000256" key="1">
    <source>
        <dbReference type="ARBA" id="ARBA00004685"/>
    </source>
</evidence>
<sequence>MKLLIGILATILPFLATADSARIGRIQARQSNSTSINIRDAVAHPNATGKWPINGIDVTEPLLDPPTDGYGPGNGWSINIAVATNISADDISTSVSNPAVITLEGPENAFQGLNSTTNYTENYDICSFAWFENVWTVKELEKLQDDVNGTCNGVISEECIKETKEALVRQPCSTFRSFEKPKSCPQALSSPSSFRRNVTFDLPNGTSTNEGSSSHLFGIWGPYSNRSEAGLRDAYDTALTNVYPVLLAYNYEDGETRTNYSVFRCIRANNIVDGSREPDSFGSNRRSSAGRPVIESEVRLKTSTRVFKQDYAYAMPPSPEVDAAWSSLLPQNGGFFTHPTLAPTESCVAVFHQIHCLDMLRKALYEARNNTMEHRGHEKKNTDSSNEKIYASEAEELNASHDMDHLGHCFDLLRQVIMCRPDLTIEVANVVVDGVTGFDTEHQCIDWSELMDWMKKNE</sequence>
<evidence type="ECO:0000256" key="4">
    <source>
        <dbReference type="SAM" id="SignalP"/>
    </source>
</evidence>
<comment type="similarity">
    <text evidence="3">Belongs to the ustYa family.</text>
</comment>
<evidence type="ECO:0000313" key="5">
    <source>
        <dbReference type="EMBL" id="KXH33427.1"/>
    </source>
</evidence>
<dbReference type="InterPro" id="IPR021765">
    <property type="entry name" value="UstYa-like"/>
</dbReference>
<feature type="signal peptide" evidence="4">
    <location>
        <begin position="1"/>
        <end position="20"/>
    </location>
</feature>
<dbReference type="AlphaFoldDB" id="A0A135SCE3"/>
<name>A0A135SCE3_9PEZI</name>
<evidence type="ECO:0000256" key="3">
    <source>
        <dbReference type="ARBA" id="ARBA00035112"/>
    </source>
</evidence>
<proteinExistence type="inferred from homology"/>
<dbReference type="OrthoDB" id="4526039at2759"/>
<dbReference type="GO" id="GO:0043386">
    <property type="term" value="P:mycotoxin biosynthetic process"/>
    <property type="evidence" value="ECO:0007669"/>
    <property type="project" value="InterPro"/>
</dbReference>
<dbReference type="GO" id="GO:0016491">
    <property type="term" value="F:oxidoreductase activity"/>
    <property type="evidence" value="ECO:0007669"/>
    <property type="project" value="UniProtKB-KW"/>
</dbReference>
<dbReference type="Proteomes" id="UP000070054">
    <property type="component" value="Unassembled WGS sequence"/>
</dbReference>
<keyword evidence="4" id="KW-0732">Signal</keyword>